<gene>
    <name evidence="1" type="ORF">KC542_028305</name>
</gene>
<dbReference type="EMBL" id="JAGSGE020000114">
    <property type="protein sequence ID" value="MGD7042874.1"/>
    <property type="molecule type" value="Genomic_DNA"/>
</dbReference>
<comment type="caution">
    <text evidence="1">The sequence shown here is derived from an EMBL/GenBank/DDBJ whole genome shotgun (WGS) entry which is preliminary data.</text>
</comment>
<reference evidence="1" key="2">
    <citation type="submission" date="2025-04" db="EMBL/GenBank/DDBJ databases">
        <authorList>
            <person name="Halder G."/>
            <person name="Chaudhuri B."/>
            <person name="Dutta S."/>
        </authorList>
    </citation>
    <scope>NUCLEOTIDE SEQUENCE</scope>
    <source>
        <strain evidence="1">FTCR7</strain>
    </source>
</reference>
<sequence>LVRGAGAETLNYSTKPAAMVADPKGFLELTRQTPKRRCVANGGALKDVLKLDQETDADMVIGDDISEGDVEGSRIAFEWKTEVKKYRRSPTKDNTESD</sequence>
<dbReference type="Proteomes" id="UP001444054">
    <property type="component" value="Unassembled WGS sequence"/>
</dbReference>
<name>A0ACC7R2K7_KLEPN</name>
<reference evidence="1" key="1">
    <citation type="journal article" date="2025" name="Microbiol. Spectr.">
        <title>Antimicrobial resistance and phylogenetic lineages of KPC-2-producing blood-borne Klebsiella pneumoniae subsp. pneumoniae from Kolkata, India during 2015-2024: Emergence of Klebsiella pneumoniae subsp. pneumoniae with blaKPC-2, blaNDM, and blaOXA-48-like triple carbapenemases.</title>
        <authorList>
            <person name="Halder G."/>
            <person name="Chaudhuri B.N."/>
            <person name="Veeraraghavan B."/>
            <person name="Denny P."/>
            <person name="Dutta P."/>
            <person name="Chakraborty M."/>
            <person name="Khan U.R."/>
            <person name="Ganguly S.S."/>
            <person name="Mandal S."/>
            <person name="Upadhyaya Y.P."/>
            <person name="Biswas B."/>
            <person name="Chakraborty A."/>
            <person name="Maiti S."/>
            <person name="Mondal H."/>
            <person name="Pal S."/>
            <person name="Dutta S."/>
        </authorList>
    </citation>
    <scope>NUCLEOTIDE SEQUENCE</scope>
    <source>
        <strain evidence="1">FTCR7</strain>
    </source>
</reference>
<protein>
    <submittedName>
        <fullName evidence="1">Protein rep</fullName>
    </submittedName>
</protein>
<evidence type="ECO:0000313" key="2">
    <source>
        <dbReference type="Proteomes" id="UP001444054"/>
    </source>
</evidence>
<accession>A0ACC7R2K7</accession>
<evidence type="ECO:0000313" key="1">
    <source>
        <dbReference type="EMBL" id="MGD7042874.1"/>
    </source>
</evidence>
<feature type="non-terminal residue" evidence="1">
    <location>
        <position position="1"/>
    </location>
</feature>
<proteinExistence type="predicted"/>
<organism evidence="1 2">
    <name type="scientific">Klebsiella pneumoniae subsp. pneumoniae</name>
    <dbReference type="NCBI Taxonomy" id="72407"/>
    <lineage>
        <taxon>Bacteria</taxon>
        <taxon>Pseudomonadati</taxon>
        <taxon>Pseudomonadota</taxon>
        <taxon>Gammaproteobacteria</taxon>
        <taxon>Enterobacterales</taxon>
        <taxon>Enterobacteriaceae</taxon>
        <taxon>Klebsiella/Raoultella group</taxon>
        <taxon>Klebsiella</taxon>
        <taxon>Klebsiella pneumoniae complex</taxon>
    </lineage>
</organism>